<dbReference type="EMBL" id="JBHSYM010000075">
    <property type="protein sequence ID" value="MFC7016149.1"/>
    <property type="molecule type" value="Genomic_DNA"/>
</dbReference>
<keyword evidence="2" id="KW-1185">Reference proteome</keyword>
<proteinExistence type="predicted"/>
<dbReference type="RefSeq" id="WP_189880891.1">
    <property type="nucleotide sequence ID" value="NZ_BMWA01000058.1"/>
</dbReference>
<comment type="caution">
    <text evidence="1">The sequence shown here is derived from an EMBL/GenBank/DDBJ whole genome shotgun (WGS) entry which is preliminary data.</text>
</comment>
<evidence type="ECO:0000313" key="2">
    <source>
        <dbReference type="Proteomes" id="UP001596409"/>
    </source>
</evidence>
<gene>
    <name evidence="1" type="ORF">ACFQMH_31550</name>
</gene>
<name>A0ABW2E832_9ACTN</name>
<organism evidence="1 2">
    <name type="scientific">Streptomyces viridiviolaceus</name>
    <dbReference type="NCBI Taxonomy" id="68282"/>
    <lineage>
        <taxon>Bacteria</taxon>
        <taxon>Bacillati</taxon>
        <taxon>Actinomycetota</taxon>
        <taxon>Actinomycetes</taxon>
        <taxon>Kitasatosporales</taxon>
        <taxon>Streptomycetaceae</taxon>
        <taxon>Streptomyces</taxon>
    </lineage>
</organism>
<dbReference type="Proteomes" id="UP001596409">
    <property type="component" value="Unassembled WGS sequence"/>
</dbReference>
<accession>A0ABW2E832</accession>
<reference evidence="2" key="1">
    <citation type="journal article" date="2019" name="Int. J. Syst. Evol. Microbiol.">
        <title>The Global Catalogue of Microorganisms (GCM) 10K type strain sequencing project: providing services to taxonomists for standard genome sequencing and annotation.</title>
        <authorList>
            <consortium name="The Broad Institute Genomics Platform"/>
            <consortium name="The Broad Institute Genome Sequencing Center for Infectious Disease"/>
            <person name="Wu L."/>
            <person name="Ma J."/>
        </authorList>
    </citation>
    <scope>NUCLEOTIDE SEQUENCE [LARGE SCALE GENOMIC DNA]</scope>
    <source>
        <strain evidence="2">JCM 4855</strain>
    </source>
</reference>
<sequence>MNQPNAVPPRRVTRLSWNLTADEVEQAGLSDLAHACCDQTATCEPAS</sequence>
<evidence type="ECO:0000313" key="1">
    <source>
        <dbReference type="EMBL" id="MFC7016149.1"/>
    </source>
</evidence>
<protein>
    <submittedName>
        <fullName evidence="1">Uncharacterized protein</fullName>
    </submittedName>
</protein>